<dbReference type="OrthoDB" id="1434206at2759"/>
<dbReference type="AlphaFoldDB" id="A0A371E1Q1"/>
<organism evidence="1 2">
    <name type="scientific">Mucuna pruriens</name>
    <name type="common">Velvet bean</name>
    <name type="synonym">Dolichos pruriens</name>
    <dbReference type="NCBI Taxonomy" id="157652"/>
    <lineage>
        <taxon>Eukaryota</taxon>
        <taxon>Viridiplantae</taxon>
        <taxon>Streptophyta</taxon>
        <taxon>Embryophyta</taxon>
        <taxon>Tracheophyta</taxon>
        <taxon>Spermatophyta</taxon>
        <taxon>Magnoliopsida</taxon>
        <taxon>eudicotyledons</taxon>
        <taxon>Gunneridae</taxon>
        <taxon>Pentapetalae</taxon>
        <taxon>rosids</taxon>
        <taxon>fabids</taxon>
        <taxon>Fabales</taxon>
        <taxon>Fabaceae</taxon>
        <taxon>Papilionoideae</taxon>
        <taxon>50 kb inversion clade</taxon>
        <taxon>NPAAA clade</taxon>
        <taxon>indigoferoid/millettioid clade</taxon>
        <taxon>Phaseoleae</taxon>
        <taxon>Mucuna</taxon>
    </lineage>
</organism>
<feature type="non-terminal residue" evidence="1">
    <location>
        <position position="1"/>
    </location>
</feature>
<accession>A0A371E1Q1</accession>
<dbReference type="EMBL" id="QJKJ01017234">
    <property type="protein sequence ID" value="RDX58942.1"/>
    <property type="molecule type" value="Genomic_DNA"/>
</dbReference>
<evidence type="ECO:0000313" key="1">
    <source>
        <dbReference type="EMBL" id="RDX58942.1"/>
    </source>
</evidence>
<dbReference type="Proteomes" id="UP000257109">
    <property type="component" value="Unassembled WGS sequence"/>
</dbReference>
<comment type="caution">
    <text evidence="1">The sequence shown here is derived from an EMBL/GenBank/DDBJ whole genome shotgun (WGS) entry which is preliminary data.</text>
</comment>
<gene>
    <name evidence="1" type="ORF">CR513_61939</name>
</gene>
<sequence>MKISKVLESFFSKRAYAFTKIVRIILDEHWTSTNFQNKSLIVKTNRVIDKGTSTYCGGFISTLAYYENMLPSAWEVTEKTKKLRTSSTESNSFSINDNDIYLEVVGGKNEKGNVYGLGKLTNKFMHSN</sequence>
<reference evidence="1" key="1">
    <citation type="submission" date="2018-05" db="EMBL/GenBank/DDBJ databases">
        <title>Draft genome of Mucuna pruriens seed.</title>
        <authorList>
            <person name="Nnadi N.E."/>
            <person name="Vos R."/>
            <person name="Hasami M.H."/>
            <person name="Devisetty U.K."/>
            <person name="Aguiy J.C."/>
        </authorList>
    </citation>
    <scope>NUCLEOTIDE SEQUENCE [LARGE SCALE GENOMIC DNA]</scope>
    <source>
        <strain evidence="1">JCA_2017</strain>
    </source>
</reference>
<evidence type="ECO:0000313" key="2">
    <source>
        <dbReference type="Proteomes" id="UP000257109"/>
    </source>
</evidence>
<protein>
    <submittedName>
        <fullName evidence="1">Uncharacterized protein</fullName>
    </submittedName>
</protein>
<name>A0A371E1Q1_MUCPR</name>
<keyword evidence="2" id="KW-1185">Reference proteome</keyword>
<proteinExistence type="predicted"/>